<evidence type="ECO:0000313" key="3">
    <source>
        <dbReference type="EMBL" id="MFD0961680.1"/>
    </source>
</evidence>
<dbReference type="NCBIfam" id="TIGR02680">
    <property type="entry name" value="TIGR02680 family protein"/>
    <property type="match status" value="1"/>
</dbReference>
<feature type="coiled-coil region" evidence="1">
    <location>
        <begin position="554"/>
        <end position="581"/>
    </location>
</feature>
<protein>
    <submittedName>
        <fullName evidence="3">TIGR02680 family protein</fullName>
    </submittedName>
</protein>
<dbReference type="SUPFAM" id="SSF52540">
    <property type="entry name" value="P-loop containing nucleoside triphosphate hydrolases"/>
    <property type="match status" value="1"/>
</dbReference>
<dbReference type="Pfam" id="PF13558">
    <property type="entry name" value="SbcC_Walker_B"/>
    <property type="match status" value="1"/>
</dbReference>
<keyword evidence="4" id="KW-1185">Reference proteome</keyword>
<proteinExistence type="predicted"/>
<feature type="coiled-coil region" evidence="1">
    <location>
        <begin position="737"/>
        <end position="771"/>
    </location>
</feature>
<dbReference type="EMBL" id="JBHTJZ010000063">
    <property type="protein sequence ID" value="MFD0961680.1"/>
    <property type="molecule type" value="Genomic_DNA"/>
</dbReference>
<evidence type="ECO:0000313" key="4">
    <source>
        <dbReference type="Proteomes" id="UP001596989"/>
    </source>
</evidence>
<dbReference type="PANTHER" id="PTHR45615:SF40">
    <property type="entry name" value="MYOSIN HEAVY CHAIN, NON-MUSCLE"/>
    <property type="match status" value="1"/>
</dbReference>
<sequence length="1371" mass="161308">MAAKWKLHRAGLLNFWYYDNEIFTFQDGKLLLRGTNGSGKSVTMQSLLPVLLDGKKSPDRLDPFGSRSRRMADYLLGEKEVSNRDERTGYLFIEYKMEGTEQYLTTGMGMQAKRNQPLKSWGFVITDNRRIGYDLELYKLVNQNGERKQFPYSQTELTTVIGDGGEVVSSNQEYMKLVNRYVFGFETIEAYDDLIKLLIQLRSPKLSKDFKPTVIYEILEEALPPLTDEDLRYLSDSIEQMDQTKQQMEQLHREVKALTKLKDAYEAYSERIFADQAKEWKQAEARTKKEEQARDDLSRQLAELGAALEINQKRDRDLKIRQDTLHDQRKRLEQHEVFRLEEELQQKLKDRDALELDRKQQTSKVDAKMSKERDTRRRMDELELSVDQKERQLRDAVDDLDYEAQESAFAQHELNVQDYERNEGGPFNFDNWKRELEVHTAKLEAALEELRRRDAVIQQFQDKNRELSEVKQAHDALLESERKWQRLLSDEKQAFIHRIHLWLDEHPYYQATDAARQQMMRFVDQLFIAYEYEDVKGVFTPFVQAYEDQLRTDRADAITKKVQAEKEREGLQSKWNQVNKQRDPEPERHAATIEARKQLDARSIVYKPLYELVAFKPDVPSEVQKRLESALTETGLLDALVTSEAIDYQHDRVLLADPKLFTSTLSDYLQPDTAQRAIPMEQIEVILQSIEMNGDAPVHFTEDGSYRLGSLQGHALPLDEVRFIGREARRRYREQLLAELEVQLSACDERISEWEARRKQLDQQLQQSLEAWKQYPSSADVRTCFNELTTVRGEIHLREKQINEVSEQLARLDQKLQECKRKLYELTQGIELELSADAYQQAQAQSRQYEKQLHHIHREHESWIRLLEDQRREQERLRDLQAEIDEERGELAVLEDRVVKLEQHIEDIQQQQRLKGAEDVRREIQKVAQELYEIRSELEQLSKTIPSLAVNQSNTQEKLAEREDLLAFWNQMKTAWQETVHKEWKRGTMASQRGVMDEAIIMEFAMDKATKDKSVLEAELTKLFYNLQPDLTEHKITQFTDTPDVPDWMREVDREEWKPVIEQWKSKNTRNIIEFDQRGVKISPAVLYESVSRELAIQETRLDEMDKQLYEEILLNSVGHKLRARIRRAEQWTEKMRGLMESRDTSSGLKFSIRWKPRTAESEQELDTQELVTLLKQDANVLNEDDLGRITRHFRSKIESAKVWLEEKGEGQTLLQVLKMVLDYRKWFSFVLYYERPNEPKRELTNHHFFKFSGGEKAMAMYIPLFTACYSRYQEAAPSAPYIISLDEAFAGVDENNINEMFEIVEQLGFNYIMNSQVLWGDYETVHSLAVSELVRPKNADYVTVIRYRWNGQELALQLNEEGELNGQEAG</sequence>
<feature type="coiled-coil region" evidence="1">
    <location>
        <begin position="795"/>
        <end position="944"/>
    </location>
</feature>
<accession>A0ABW3HVZ1</accession>
<dbReference type="InterPro" id="IPR027417">
    <property type="entry name" value="P-loop_NTPase"/>
</dbReference>
<feature type="coiled-coil region" evidence="1">
    <location>
        <begin position="234"/>
        <end position="268"/>
    </location>
</feature>
<name>A0ABW3HVZ1_9BACL</name>
<gene>
    <name evidence="3" type="ORF">ACFQ2I_20235</name>
</gene>
<dbReference type="PANTHER" id="PTHR45615">
    <property type="entry name" value="MYOSIN HEAVY CHAIN, NON-MUSCLE"/>
    <property type="match status" value="1"/>
</dbReference>
<dbReference type="InterPro" id="IPR013496">
    <property type="entry name" value="CHP02680"/>
</dbReference>
<organism evidence="3 4">
    <name type="scientific">Paenibacillus chungangensis</name>
    <dbReference type="NCBI Taxonomy" id="696535"/>
    <lineage>
        <taxon>Bacteria</taxon>
        <taxon>Bacillati</taxon>
        <taxon>Bacillota</taxon>
        <taxon>Bacilli</taxon>
        <taxon>Bacillales</taxon>
        <taxon>Paenibacillaceae</taxon>
        <taxon>Paenibacillus</taxon>
    </lineage>
</organism>
<dbReference type="Gene3D" id="3.40.50.300">
    <property type="entry name" value="P-loop containing nucleotide triphosphate hydrolases"/>
    <property type="match status" value="1"/>
</dbReference>
<feature type="region of interest" description="Disordered" evidence="2">
    <location>
        <begin position="354"/>
        <end position="377"/>
    </location>
</feature>
<keyword evidence="1" id="KW-0175">Coiled coil</keyword>
<dbReference type="RefSeq" id="WP_377567485.1">
    <property type="nucleotide sequence ID" value="NZ_JBHTJZ010000063.1"/>
</dbReference>
<comment type="caution">
    <text evidence="3">The sequence shown here is derived from an EMBL/GenBank/DDBJ whole genome shotgun (WGS) entry which is preliminary data.</text>
</comment>
<dbReference type="Proteomes" id="UP001596989">
    <property type="component" value="Unassembled WGS sequence"/>
</dbReference>
<evidence type="ECO:0000256" key="2">
    <source>
        <dbReference type="SAM" id="MobiDB-lite"/>
    </source>
</evidence>
<reference evidence="4" key="1">
    <citation type="journal article" date="2019" name="Int. J. Syst. Evol. Microbiol.">
        <title>The Global Catalogue of Microorganisms (GCM) 10K type strain sequencing project: providing services to taxonomists for standard genome sequencing and annotation.</title>
        <authorList>
            <consortium name="The Broad Institute Genomics Platform"/>
            <consortium name="The Broad Institute Genome Sequencing Center for Infectious Disease"/>
            <person name="Wu L."/>
            <person name="Ma J."/>
        </authorList>
    </citation>
    <scope>NUCLEOTIDE SEQUENCE [LARGE SCALE GENOMIC DNA]</scope>
    <source>
        <strain evidence="4">CCUG 59129</strain>
    </source>
</reference>
<evidence type="ECO:0000256" key="1">
    <source>
        <dbReference type="SAM" id="Coils"/>
    </source>
</evidence>